<protein>
    <recommendedName>
        <fullName evidence="2">DUF7905 domain-containing protein</fullName>
    </recommendedName>
</protein>
<feature type="region of interest" description="Disordered" evidence="1">
    <location>
        <begin position="500"/>
        <end position="526"/>
    </location>
</feature>
<evidence type="ECO:0000313" key="3">
    <source>
        <dbReference type="EMBL" id="KAF9333421.1"/>
    </source>
</evidence>
<feature type="region of interest" description="Disordered" evidence="1">
    <location>
        <begin position="242"/>
        <end position="284"/>
    </location>
</feature>
<feature type="compositionally biased region" description="Low complexity" evidence="1">
    <location>
        <begin position="468"/>
        <end position="481"/>
    </location>
</feature>
<feature type="region of interest" description="Disordered" evidence="1">
    <location>
        <begin position="303"/>
        <end position="483"/>
    </location>
</feature>
<feature type="compositionally biased region" description="Polar residues" evidence="1">
    <location>
        <begin position="372"/>
        <end position="382"/>
    </location>
</feature>
<evidence type="ECO:0000259" key="2">
    <source>
        <dbReference type="Pfam" id="PF25482"/>
    </source>
</evidence>
<dbReference type="EMBL" id="JAAAUY010000203">
    <property type="protein sequence ID" value="KAF9333421.1"/>
    <property type="molecule type" value="Genomic_DNA"/>
</dbReference>
<name>A0A9P5VNE5_9FUNG</name>
<feature type="compositionally biased region" description="Low complexity" evidence="1">
    <location>
        <begin position="351"/>
        <end position="367"/>
    </location>
</feature>
<organism evidence="3 4">
    <name type="scientific">Podila minutissima</name>
    <dbReference type="NCBI Taxonomy" id="64525"/>
    <lineage>
        <taxon>Eukaryota</taxon>
        <taxon>Fungi</taxon>
        <taxon>Fungi incertae sedis</taxon>
        <taxon>Mucoromycota</taxon>
        <taxon>Mortierellomycotina</taxon>
        <taxon>Mortierellomycetes</taxon>
        <taxon>Mortierellales</taxon>
        <taxon>Mortierellaceae</taxon>
        <taxon>Podila</taxon>
    </lineage>
</organism>
<reference evidence="3" key="1">
    <citation type="journal article" date="2020" name="Fungal Divers.">
        <title>Resolving the Mortierellaceae phylogeny through synthesis of multi-gene phylogenetics and phylogenomics.</title>
        <authorList>
            <person name="Vandepol N."/>
            <person name="Liber J."/>
            <person name="Desiro A."/>
            <person name="Na H."/>
            <person name="Kennedy M."/>
            <person name="Barry K."/>
            <person name="Grigoriev I.V."/>
            <person name="Miller A.N."/>
            <person name="O'Donnell K."/>
            <person name="Stajich J.E."/>
            <person name="Bonito G."/>
        </authorList>
    </citation>
    <scope>NUCLEOTIDE SEQUENCE</scope>
    <source>
        <strain evidence="3">NVP1</strain>
    </source>
</reference>
<dbReference type="AlphaFoldDB" id="A0A9P5VNE5"/>
<accession>A0A9P5VNE5</accession>
<evidence type="ECO:0000313" key="4">
    <source>
        <dbReference type="Proteomes" id="UP000696485"/>
    </source>
</evidence>
<gene>
    <name evidence="3" type="ORF">BG006_003661</name>
</gene>
<dbReference type="Proteomes" id="UP000696485">
    <property type="component" value="Unassembled WGS sequence"/>
</dbReference>
<evidence type="ECO:0000256" key="1">
    <source>
        <dbReference type="SAM" id="MobiDB-lite"/>
    </source>
</evidence>
<keyword evidence="4" id="KW-1185">Reference proteome</keyword>
<sequence>MLSFFTVTGSNSIQQKQALDELANLLVDRTPHNLLLPRIPFPDARSNAARPNVVDPNFNHPSELLIDFSEDANDPPAATQQPSQAPPIVTETFVVDNRIQDPNRMFYPTKRQKTDLPEIIASSRNCTSVISNNSREITIQGESMTDVDRCIQDLQNMQAYFLRPHYRLEKVSLVYGSTRDPFRIILVPLPRHLYFSTHITYFPSDMPQLLNPSKYLVAIKASYDSAVGDWLPDPGALTILNLAPNGRPSSRQGTVRSPQGAGRGSPDDRSWGPAPTGGATEWYDQDSDGFGFGFGFADNLPSFEKSPSTSTHPLSTNSPRTLTNRVQWPSPAPRRLQLSQPSPSPSPSPSTSPSNLSLSNGSWLSPGGAKNPHSNQASSSPSLGRWGTQESSSRPDSRSPAPSSFAPRAQTSQGGIVRTVERSQWVAPTYESRNENDFPSLGGPGLSTKAPKKPGMPQLPSMRKPGESSWSSSPVSDSPSPKAAERLVFDDKAFEFLEKRSSSPKVNNNTDLAFPRRPGQDRDPRTLRALPSLQSDASQDVNSFINNMRSYNMRRLTQSMWAGLEELRGHRKEIRLFARLGKVLYKGPPSVCGQTWDHEQLENTVIRNLGVTPLFSPIVTTSSSSIENMFGFLGQPAVESAEFDVICDTRTNPQSRYVPTLVTVPPKVATLDRVVTPWETYAEVSWNSMDKNTDFEILLQSREGVIHDAHSALGRIEVKPFGAFRRSLSIGTHNKHISCREIPNYLEIRSINYKETRKYTFEDNVDLTVLVHNVQELKLTRIKETSTVTGRTFGDGNAWYEIEVYNDNLSRYFRSNLTLTEGLAADWNVKDILGSPTNSDELSKMVKNTMLVVDQCQARFKD</sequence>
<dbReference type="Pfam" id="PF25482">
    <property type="entry name" value="DUF7905"/>
    <property type="match status" value="1"/>
</dbReference>
<feature type="compositionally biased region" description="Polar residues" evidence="1">
    <location>
        <begin position="247"/>
        <end position="257"/>
    </location>
</feature>
<feature type="domain" description="DUF7905" evidence="2">
    <location>
        <begin position="544"/>
        <end position="835"/>
    </location>
</feature>
<feature type="compositionally biased region" description="Polar residues" evidence="1">
    <location>
        <begin position="305"/>
        <end position="327"/>
    </location>
</feature>
<comment type="caution">
    <text evidence="3">The sequence shown here is derived from an EMBL/GenBank/DDBJ whole genome shotgun (WGS) entry which is preliminary data.</text>
</comment>
<feature type="compositionally biased region" description="Low complexity" evidence="1">
    <location>
        <begin position="391"/>
        <end position="409"/>
    </location>
</feature>
<dbReference type="InterPro" id="IPR057227">
    <property type="entry name" value="DUF7905"/>
</dbReference>
<proteinExistence type="predicted"/>